<name>A0AA39KZ56_MICHY</name>
<reference evidence="1" key="2">
    <citation type="submission" date="2023-03" db="EMBL/GenBank/DDBJ databases">
        <authorList>
            <person name="Inwood S.N."/>
            <person name="Skelly J.G."/>
            <person name="Guhlin J."/>
            <person name="Harrop T.W.R."/>
            <person name="Goldson S.G."/>
            <person name="Dearden P.K."/>
        </authorList>
    </citation>
    <scope>NUCLEOTIDE SEQUENCE</scope>
    <source>
        <strain evidence="1">Lincoln</strain>
        <tissue evidence="1">Whole body</tissue>
    </source>
</reference>
<keyword evidence="2" id="KW-1185">Reference proteome</keyword>
<evidence type="ECO:0000313" key="2">
    <source>
        <dbReference type="Proteomes" id="UP001168972"/>
    </source>
</evidence>
<accession>A0AA39KZ56</accession>
<dbReference type="AlphaFoldDB" id="A0AA39KZ56"/>
<dbReference type="EMBL" id="JAQQBR010000004">
    <property type="protein sequence ID" value="KAK0179022.1"/>
    <property type="molecule type" value="Genomic_DNA"/>
</dbReference>
<reference evidence="1" key="1">
    <citation type="journal article" date="2023" name="bioRxiv">
        <title>Scaffold-level genome assemblies of two parasitoid biocontrol wasps reveal the parthenogenesis mechanism and an associated novel virus.</title>
        <authorList>
            <person name="Inwood S."/>
            <person name="Skelly J."/>
            <person name="Guhlin J."/>
            <person name="Harrop T."/>
            <person name="Goldson S."/>
            <person name="Dearden P."/>
        </authorList>
    </citation>
    <scope>NUCLEOTIDE SEQUENCE</scope>
    <source>
        <strain evidence="1">Lincoln</strain>
        <tissue evidence="1">Whole body</tissue>
    </source>
</reference>
<protein>
    <submittedName>
        <fullName evidence="1">Uncharacterized protein</fullName>
    </submittedName>
</protein>
<dbReference type="Proteomes" id="UP001168972">
    <property type="component" value="Unassembled WGS sequence"/>
</dbReference>
<sequence>MISSIKTARIATEQYATKKAKATVIVLRRWMKKISGSTMGSFDESFADDEDIKDKMLTRMLIEDEEMKNIANENMENERRESIYSDISV</sequence>
<gene>
    <name evidence="1" type="ORF">PV327_007849</name>
</gene>
<evidence type="ECO:0000313" key="1">
    <source>
        <dbReference type="EMBL" id="KAK0179022.1"/>
    </source>
</evidence>
<comment type="caution">
    <text evidence="1">The sequence shown here is derived from an EMBL/GenBank/DDBJ whole genome shotgun (WGS) entry which is preliminary data.</text>
</comment>
<organism evidence="1 2">
    <name type="scientific">Microctonus hyperodae</name>
    <name type="common">Parasitoid wasp</name>
    <dbReference type="NCBI Taxonomy" id="165561"/>
    <lineage>
        <taxon>Eukaryota</taxon>
        <taxon>Metazoa</taxon>
        <taxon>Ecdysozoa</taxon>
        <taxon>Arthropoda</taxon>
        <taxon>Hexapoda</taxon>
        <taxon>Insecta</taxon>
        <taxon>Pterygota</taxon>
        <taxon>Neoptera</taxon>
        <taxon>Endopterygota</taxon>
        <taxon>Hymenoptera</taxon>
        <taxon>Apocrita</taxon>
        <taxon>Ichneumonoidea</taxon>
        <taxon>Braconidae</taxon>
        <taxon>Euphorinae</taxon>
        <taxon>Microctonus</taxon>
    </lineage>
</organism>
<proteinExistence type="predicted"/>